<keyword evidence="2" id="KW-1185">Reference proteome</keyword>
<dbReference type="InterPro" id="IPR001345">
    <property type="entry name" value="PG/BPGM_mutase_AS"/>
</dbReference>
<dbReference type="InterPro" id="IPR050275">
    <property type="entry name" value="PGM_Phosphatase"/>
</dbReference>
<dbReference type="Proteomes" id="UP000756387">
    <property type="component" value="Unassembled WGS sequence"/>
</dbReference>
<dbReference type="Gene3D" id="3.40.50.1240">
    <property type="entry name" value="Phosphoglycerate mutase-like"/>
    <property type="match status" value="1"/>
</dbReference>
<evidence type="ECO:0000313" key="1">
    <source>
        <dbReference type="EMBL" id="MBE7325743.1"/>
    </source>
</evidence>
<organism evidence="1 2">
    <name type="scientific">Nocardioides malaquae</name>
    <dbReference type="NCBI Taxonomy" id="2773426"/>
    <lineage>
        <taxon>Bacteria</taxon>
        <taxon>Bacillati</taxon>
        <taxon>Actinomycetota</taxon>
        <taxon>Actinomycetes</taxon>
        <taxon>Propionibacteriales</taxon>
        <taxon>Nocardioidaceae</taxon>
        <taxon>Nocardioides</taxon>
    </lineage>
</organism>
<name>A0ABR9RW44_9ACTN</name>
<dbReference type="Pfam" id="PF00300">
    <property type="entry name" value="His_Phos_1"/>
    <property type="match status" value="1"/>
</dbReference>
<proteinExistence type="predicted"/>
<dbReference type="EMBL" id="JADCSA010000015">
    <property type="protein sequence ID" value="MBE7325743.1"/>
    <property type="molecule type" value="Genomic_DNA"/>
</dbReference>
<protein>
    <submittedName>
        <fullName evidence="1">Histidine phosphatase family protein</fullName>
    </submittedName>
</protein>
<dbReference type="CDD" id="cd07067">
    <property type="entry name" value="HP_PGM_like"/>
    <property type="match status" value="1"/>
</dbReference>
<dbReference type="InterPro" id="IPR013078">
    <property type="entry name" value="His_Pase_superF_clade-1"/>
</dbReference>
<dbReference type="RefSeq" id="WP_193639068.1">
    <property type="nucleotide sequence ID" value="NZ_JADCSA010000015.1"/>
</dbReference>
<evidence type="ECO:0000313" key="2">
    <source>
        <dbReference type="Proteomes" id="UP000756387"/>
    </source>
</evidence>
<reference evidence="1 2" key="1">
    <citation type="submission" date="2020-10" db="EMBL/GenBank/DDBJ databases">
        <title>Nocardioides sp. isolated from sludge.</title>
        <authorList>
            <person name="Zhang X."/>
        </authorList>
    </citation>
    <scope>NUCLEOTIDE SEQUENCE [LARGE SCALE GENOMIC DNA]</scope>
    <source>
        <strain evidence="1 2">Y6</strain>
    </source>
</reference>
<dbReference type="PROSITE" id="PS00175">
    <property type="entry name" value="PG_MUTASE"/>
    <property type="match status" value="1"/>
</dbReference>
<comment type="caution">
    <text evidence="1">The sequence shown here is derived from an EMBL/GenBank/DDBJ whole genome shotgun (WGS) entry which is preliminary data.</text>
</comment>
<dbReference type="InterPro" id="IPR029033">
    <property type="entry name" value="His_PPase_superfam"/>
</dbReference>
<dbReference type="PANTHER" id="PTHR48100:SF44">
    <property type="entry name" value="PHOSPHATASE C1620.13-RELATED"/>
    <property type="match status" value="1"/>
</dbReference>
<accession>A0ABR9RW44</accession>
<dbReference type="SUPFAM" id="SSF53254">
    <property type="entry name" value="Phosphoglycerate mutase-like"/>
    <property type="match status" value="1"/>
</dbReference>
<gene>
    <name evidence="1" type="ORF">IEQ44_13905</name>
</gene>
<dbReference type="PANTHER" id="PTHR48100">
    <property type="entry name" value="BROAD-SPECIFICITY PHOSPHATASE YOR283W-RELATED"/>
    <property type="match status" value="1"/>
</dbReference>
<dbReference type="SMART" id="SM00855">
    <property type="entry name" value="PGAM"/>
    <property type="match status" value="1"/>
</dbReference>
<sequence>MGRVQELVYLVRHGESEWNVRGVTQGQTAHPRLTARGREQMVTAAERIRCLTSGRKVGLVTSSDLDRAVEGAEILSQLLGAGRSEDIRLRERSFGLFQGTKHARTLAWTARASKLALAHGGVEDAGRVRLRAQVALAGLASGTTHVVVGHGEFFRLLPGGADLGVVGNGDVVVWDGASVRRT</sequence>